<proteinExistence type="inferred from homology"/>
<comment type="similarity">
    <text evidence="1 3">Belongs to the short-chain dehydrogenases/reductases (SDR) family.</text>
</comment>
<dbReference type="Pfam" id="PF00106">
    <property type="entry name" value="adh_short"/>
    <property type="match status" value="1"/>
</dbReference>
<reference evidence="5 6" key="1">
    <citation type="submission" date="2023-10" db="EMBL/GenBank/DDBJ databases">
        <title>Genomes of two closely related lineages of the louse Polyplax serrata with different host specificities.</title>
        <authorList>
            <person name="Martinu J."/>
            <person name="Tarabai H."/>
            <person name="Stefka J."/>
            <person name="Hypsa V."/>
        </authorList>
    </citation>
    <scope>NUCLEOTIDE SEQUENCE [LARGE SCALE GENOMIC DNA]</scope>
    <source>
        <strain evidence="5">HR10_N</strain>
    </source>
</reference>
<evidence type="ECO:0000313" key="6">
    <source>
        <dbReference type="Proteomes" id="UP001372834"/>
    </source>
</evidence>
<dbReference type="Gene3D" id="3.40.50.720">
    <property type="entry name" value="NAD(P)-binding Rossmann-like Domain"/>
    <property type="match status" value="1"/>
</dbReference>
<dbReference type="GO" id="GO:0016616">
    <property type="term" value="F:oxidoreductase activity, acting on the CH-OH group of donors, NAD or NADP as acceptor"/>
    <property type="evidence" value="ECO:0007669"/>
    <property type="project" value="UniProtKB-ARBA"/>
</dbReference>
<dbReference type="PRINTS" id="PR00080">
    <property type="entry name" value="SDRFAMILY"/>
</dbReference>
<keyword evidence="2" id="KW-0560">Oxidoreductase</keyword>
<dbReference type="PANTHER" id="PTHR43115:SF4">
    <property type="entry name" value="DEHYDROGENASE_REDUCTASE SDR FAMILY MEMBER 11"/>
    <property type="match status" value="1"/>
</dbReference>
<dbReference type="AlphaFoldDB" id="A0AAN8SCQ5"/>
<name>A0AAN8SCQ5_POLSC</name>
<gene>
    <name evidence="5" type="ORF">RUM43_004904</name>
</gene>
<evidence type="ECO:0000313" key="5">
    <source>
        <dbReference type="EMBL" id="KAK6643399.1"/>
    </source>
</evidence>
<dbReference type="InterPro" id="IPR002347">
    <property type="entry name" value="SDR_fam"/>
</dbReference>
<evidence type="ECO:0000256" key="2">
    <source>
        <dbReference type="ARBA" id="ARBA00023002"/>
    </source>
</evidence>
<accession>A0AAN8SCQ5</accession>
<dbReference type="SUPFAM" id="SSF51735">
    <property type="entry name" value="NAD(P)-binding Rossmann-fold domains"/>
    <property type="match status" value="1"/>
</dbReference>
<evidence type="ECO:0000256" key="4">
    <source>
        <dbReference type="SAM" id="MobiDB-lite"/>
    </source>
</evidence>
<dbReference type="EMBL" id="JAWJWE010000002">
    <property type="protein sequence ID" value="KAK6643399.1"/>
    <property type="molecule type" value="Genomic_DNA"/>
</dbReference>
<organism evidence="5 6">
    <name type="scientific">Polyplax serrata</name>
    <name type="common">Common mouse louse</name>
    <dbReference type="NCBI Taxonomy" id="468196"/>
    <lineage>
        <taxon>Eukaryota</taxon>
        <taxon>Metazoa</taxon>
        <taxon>Ecdysozoa</taxon>
        <taxon>Arthropoda</taxon>
        <taxon>Hexapoda</taxon>
        <taxon>Insecta</taxon>
        <taxon>Pterygota</taxon>
        <taxon>Neoptera</taxon>
        <taxon>Paraneoptera</taxon>
        <taxon>Psocodea</taxon>
        <taxon>Troctomorpha</taxon>
        <taxon>Phthiraptera</taxon>
        <taxon>Anoplura</taxon>
        <taxon>Polyplacidae</taxon>
        <taxon>Polyplax</taxon>
    </lineage>
</organism>
<comment type="caution">
    <text evidence="5">The sequence shown here is derived from an EMBL/GenBank/DDBJ whole genome shotgun (WGS) entry which is preliminary data.</text>
</comment>
<dbReference type="InterPro" id="IPR036291">
    <property type="entry name" value="NAD(P)-bd_dom_sf"/>
</dbReference>
<dbReference type="PANTHER" id="PTHR43115">
    <property type="entry name" value="DEHYDROGENASE/REDUCTASE SDR FAMILY MEMBER 11"/>
    <property type="match status" value="1"/>
</dbReference>
<sequence>MDRWIGKVALVTGASAGIGAAIAEELARKGMRVIGLARRIEKLEEMKEKLGRIKGELVPWKGDISKQEEISRTFQWIKHKFGTIHVLVNNAGIARHEMLIDGKIEHFREVLDVNVLGLTLCTQFAYKLMKETGVYNGQIININSTAGSQIPQPNVPKFNIYGASKYAAINALGETLRQELRHLKSKIRVTKLSILQAEHKYPSDLILVEDFTLNRNTQERNAFVFAILNRMDKGDFKRGSPKESSRQTFRSKSGRKTISPGMVEIDWWDTCLTAETAEAREEPRKKPTSTLLKPKDIADSVLYVLSTPPHVQIHELTIKAIGELF</sequence>
<dbReference type="Proteomes" id="UP001372834">
    <property type="component" value="Unassembled WGS sequence"/>
</dbReference>
<dbReference type="FunFam" id="3.40.50.720:FF:000047">
    <property type="entry name" value="NADP-dependent L-serine/L-allo-threonine dehydrogenase"/>
    <property type="match status" value="1"/>
</dbReference>
<protein>
    <submittedName>
        <fullName evidence="5">Uncharacterized protein</fullName>
    </submittedName>
</protein>
<dbReference type="PRINTS" id="PR00081">
    <property type="entry name" value="GDHRDH"/>
</dbReference>
<feature type="region of interest" description="Disordered" evidence="4">
    <location>
        <begin position="236"/>
        <end position="256"/>
    </location>
</feature>
<feature type="compositionally biased region" description="Basic and acidic residues" evidence="4">
    <location>
        <begin position="236"/>
        <end position="245"/>
    </location>
</feature>
<evidence type="ECO:0000256" key="3">
    <source>
        <dbReference type="RuleBase" id="RU000363"/>
    </source>
</evidence>
<evidence type="ECO:0000256" key="1">
    <source>
        <dbReference type="ARBA" id="ARBA00006484"/>
    </source>
</evidence>